<feature type="region of interest" description="Disordered" evidence="11">
    <location>
        <begin position="75"/>
        <end position="103"/>
    </location>
</feature>
<dbReference type="SUPFAM" id="SSF57667">
    <property type="entry name" value="beta-beta-alpha zinc fingers"/>
    <property type="match status" value="1"/>
</dbReference>
<keyword evidence="4 10" id="KW-0863">Zinc-finger</keyword>
<evidence type="ECO:0000256" key="4">
    <source>
        <dbReference type="ARBA" id="ARBA00022771"/>
    </source>
</evidence>
<evidence type="ECO:0000256" key="6">
    <source>
        <dbReference type="ARBA" id="ARBA00023015"/>
    </source>
</evidence>
<feature type="domain" description="C2H2-type" evidence="12">
    <location>
        <begin position="216"/>
        <end position="243"/>
    </location>
</feature>
<dbReference type="InterPro" id="IPR050331">
    <property type="entry name" value="Zinc_finger"/>
</dbReference>
<dbReference type="SMART" id="SM00355">
    <property type="entry name" value="ZnF_C2H2"/>
    <property type="match status" value="2"/>
</dbReference>
<dbReference type="PANTHER" id="PTHR16515:SF66">
    <property type="entry name" value="C2H2-TYPE DOMAIN-CONTAINING PROTEIN"/>
    <property type="match status" value="1"/>
</dbReference>
<evidence type="ECO:0000256" key="7">
    <source>
        <dbReference type="ARBA" id="ARBA00023125"/>
    </source>
</evidence>
<feature type="non-terminal residue" evidence="13">
    <location>
        <position position="1"/>
    </location>
</feature>
<keyword evidence="7" id="KW-0238">DNA-binding</keyword>
<feature type="region of interest" description="Disordered" evidence="11">
    <location>
        <begin position="12"/>
        <end position="54"/>
    </location>
</feature>
<evidence type="ECO:0000256" key="10">
    <source>
        <dbReference type="PROSITE-ProRule" id="PRU00042"/>
    </source>
</evidence>
<feature type="compositionally biased region" description="Basic and acidic residues" evidence="11">
    <location>
        <begin position="12"/>
        <end position="25"/>
    </location>
</feature>
<dbReference type="GO" id="GO:0008270">
    <property type="term" value="F:zinc ion binding"/>
    <property type="evidence" value="ECO:0007669"/>
    <property type="project" value="UniProtKB-KW"/>
</dbReference>
<dbReference type="Pfam" id="PF13909">
    <property type="entry name" value="zf-H2C2_5"/>
    <property type="match status" value="1"/>
</dbReference>
<evidence type="ECO:0000256" key="8">
    <source>
        <dbReference type="ARBA" id="ARBA00023163"/>
    </source>
</evidence>
<dbReference type="FunFam" id="3.30.160.60:FF:000882">
    <property type="entry name" value="Predicted gene, 21060"/>
    <property type="match status" value="1"/>
</dbReference>
<keyword evidence="2" id="KW-0479">Metal-binding</keyword>
<protein>
    <recommendedName>
        <fullName evidence="12">C2H2-type domain-containing protein</fullName>
    </recommendedName>
</protein>
<accession>A0A4Y2MLM8</accession>
<dbReference type="GO" id="GO:0010468">
    <property type="term" value="P:regulation of gene expression"/>
    <property type="evidence" value="ECO:0007669"/>
    <property type="project" value="TreeGrafter"/>
</dbReference>
<keyword evidence="5" id="KW-0862">Zinc</keyword>
<keyword evidence="14" id="KW-1185">Reference proteome</keyword>
<name>A0A4Y2MLM8_ARAVE</name>
<dbReference type="InterPro" id="IPR036236">
    <property type="entry name" value="Znf_C2H2_sf"/>
</dbReference>
<comment type="caution">
    <text evidence="13">The sequence shown here is derived from an EMBL/GenBank/DDBJ whole genome shotgun (WGS) entry which is preliminary data.</text>
</comment>
<dbReference type="PROSITE" id="PS50157">
    <property type="entry name" value="ZINC_FINGER_C2H2_2"/>
    <property type="match status" value="2"/>
</dbReference>
<evidence type="ECO:0000259" key="12">
    <source>
        <dbReference type="PROSITE" id="PS50157"/>
    </source>
</evidence>
<sequence>LLAETVGCHGHENCTKKDCTSHEETSQDFDQVSTEKKNRLPANPNRNKDDSHNKSYDIFNSAIVGTLLEAADEPHLASQRRTYHEQSSIDENENKPESDGVLRRQRTIEPIGYANKVGKLDFAGSNLFQLEYSTLNYLADSSVNVEGQEKGNNPPVLSSLCQRNPQENLVTAKTVAEENARTSYDMSKKCGKCRRWFLKESTFYAHIQNNCDPNPFKCDKCDAKFPFKSSLMKHQPVHTGETPFRCSQCDYASTWPFNLDTHMKKHTKK</sequence>
<gene>
    <name evidence="13" type="ORF">AVEN_268674_1</name>
</gene>
<evidence type="ECO:0000256" key="11">
    <source>
        <dbReference type="SAM" id="MobiDB-lite"/>
    </source>
</evidence>
<comment type="subcellular location">
    <subcellularLocation>
        <location evidence="1">Nucleus</location>
    </subcellularLocation>
</comment>
<dbReference type="Proteomes" id="UP000499080">
    <property type="component" value="Unassembled WGS sequence"/>
</dbReference>
<keyword evidence="9" id="KW-0539">Nucleus</keyword>
<dbReference type="InterPro" id="IPR013087">
    <property type="entry name" value="Znf_C2H2_type"/>
</dbReference>
<keyword evidence="6" id="KW-0805">Transcription regulation</keyword>
<evidence type="ECO:0000256" key="3">
    <source>
        <dbReference type="ARBA" id="ARBA00022737"/>
    </source>
</evidence>
<dbReference type="AlphaFoldDB" id="A0A4Y2MLM8"/>
<feature type="domain" description="C2H2-type" evidence="12">
    <location>
        <begin position="244"/>
        <end position="269"/>
    </location>
</feature>
<dbReference type="OrthoDB" id="8922241at2759"/>
<evidence type="ECO:0000313" key="13">
    <source>
        <dbReference type="EMBL" id="GBN28065.1"/>
    </source>
</evidence>
<keyword evidence="3" id="KW-0677">Repeat</keyword>
<evidence type="ECO:0000256" key="5">
    <source>
        <dbReference type="ARBA" id="ARBA00022833"/>
    </source>
</evidence>
<proteinExistence type="predicted"/>
<dbReference type="EMBL" id="BGPR01205077">
    <property type="protein sequence ID" value="GBN28065.1"/>
    <property type="molecule type" value="Genomic_DNA"/>
</dbReference>
<evidence type="ECO:0000256" key="9">
    <source>
        <dbReference type="ARBA" id="ARBA00023242"/>
    </source>
</evidence>
<reference evidence="13 14" key="1">
    <citation type="journal article" date="2019" name="Sci. Rep.">
        <title>Orb-weaving spider Araneus ventricosus genome elucidates the spidroin gene catalogue.</title>
        <authorList>
            <person name="Kono N."/>
            <person name="Nakamura H."/>
            <person name="Ohtoshi R."/>
            <person name="Moran D.A.P."/>
            <person name="Shinohara A."/>
            <person name="Yoshida Y."/>
            <person name="Fujiwara M."/>
            <person name="Mori M."/>
            <person name="Tomita M."/>
            <person name="Arakawa K."/>
        </authorList>
    </citation>
    <scope>NUCLEOTIDE SEQUENCE [LARGE SCALE GENOMIC DNA]</scope>
</reference>
<evidence type="ECO:0000256" key="1">
    <source>
        <dbReference type="ARBA" id="ARBA00004123"/>
    </source>
</evidence>
<keyword evidence="8" id="KW-0804">Transcription</keyword>
<dbReference type="PROSITE" id="PS00028">
    <property type="entry name" value="ZINC_FINGER_C2H2_1"/>
    <property type="match status" value="1"/>
</dbReference>
<dbReference type="GO" id="GO:0003677">
    <property type="term" value="F:DNA binding"/>
    <property type="evidence" value="ECO:0007669"/>
    <property type="project" value="UniProtKB-KW"/>
</dbReference>
<dbReference type="GO" id="GO:0005634">
    <property type="term" value="C:nucleus"/>
    <property type="evidence" value="ECO:0007669"/>
    <property type="project" value="UniProtKB-SubCell"/>
</dbReference>
<feature type="compositionally biased region" description="Basic and acidic residues" evidence="11">
    <location>
        <begin position="92"/>
        <end position="102"/>
    </location>
</feature>
<organism evidence="13 14">
    <name type="scientific">Araneus ventricosus</name>
    <name type="common">Orbweaver spider</name>
    <name type="synonym">Epeira ventricosa</name>
    <dbReference type="NCBI Taxonomy" id="182803"/>
    <lineage>
        <taxon>Eukaryota</taxon>
        <taxon>Metazoa</taxon>
        <taxon>Ecdysozoa</taxon>
        <taxon>Arthropoda</taxon>
        <taxon>Chelicerata</taxon>
        <taxon>Arachnida</taxon>
        <taxon>Araneae</taxon>
        <taxon>Araneomorphae</taxon>
        <taxon>Entelegynae</taxon>
        <taxon>Araneoidea</taxon>
        <taxon>Araneidae</taxon>
        <taxon>Araneus</taxon>
    </lineage>
</organism>
<dbReference type="Gene3D" id="3.30.160.60">
    <property type="entry name" value="Classic Zinc Finger"/>
    <property type="match status" value="2"/>
</dbReference>
<evidence type="ECO:0000313" key="14">
    <source>
        <dbReference type="Proteomes" id="UP000499080"/>
    </source>
</evidence>
<dbReference type="FunFam" id="3.30.160.60:FF:000322">
    <property type="entry name" value="GDNF-inducible zinc finger protein 1"/>
    <property type="match status" value="1"/>
</dbReference>
<evidence type="ECO:0000256" key="2">
    <source>
        <dbReference type="ARBA" id="ARBA00022723"/>
    </source>
</evidence>
<dbReference type="PANTHER" id="PTHR16515">
    <property type="entry name" value="PR DOMAIN ZINC FINGER PROTEIN"/>
    <property type="match status" value="1"/>
</dbReference>